<evidence type="ECO:0000313" key="2">
    <source>
        <dbReference type="EMBL" id="OGF97908.1"/>
    </source>
</evidence>
<accession>A0A1F5YCK0</accession>
<evidence type="ECO:0000256" key="1">
    <source>
        <dbReference type="SAM" id="MobiDB-lite"/>
    </source>
</evidence>
<organism evidence="2 3">
    <name type="scientific">Candidatus Glassbacteria bacterium GWA2_58_10</name>
    <dbReference type="NCBI Taxonomy" id="1817865"/>
    <lineage>
        <taxon>Bacteria</taxon>
        <taxon>Candidatus Glassiibacteriota</taxon>
    </lineage>
</organism>
<dbReference type="EMBL" id="MFIV01000196">
    <property type="protein sequence ID" value="OGF97908.1"/>
    <property type="molecule type" value="Genomic_DNA"/>
</dbReference>
<proteinExistence type="predicted"/>
<sequence>MNREDTAGKKASAAGARQIVEVISGAWTGEEPDFHRLFLFDRLTRGEKNWNFLIVTRSSGLDRLELAAYSYEVGSDGGLKTKLESRKAQIPADRLTEVIEGILLRLDELECDYREFDLGEFGRAESKLEFISQLLGEKVEGESAEEPGTNLLQPGPGGGEPGGLGPGRGDPQHAL</sequence>
<gene>
    <name evidence="2" type="ORF">A2Z86_10015</name>
</gene>
<feature type="compositionally biased region" description="Gly residues" evidence="1">
    <location>
        <begin position="155"/>
        <end position="168"/>
    </location>
</feature>
<dbReference type="AlphaFoldDB" id="A0A1F5YCK0"/>
<protein>
    <submittedName>
        <fullName evidence="2">Uncharacterized protein</fullName>
    </submittedName>
</protein>
<dbReference type="Proteomes" id="UP000176992">
    <property type="component" value="Unassembled WGS sequence"/>
</dbReference>
<name>A0A1F5YCK0_9BACT</name>
<comment type="caution">
    <text evidence="2">The sequence shown here is derived from an EMBL/GenBank/DDBJ whole genome shotgun (WGS) entry which is preliminary data.</text>
</comment>
<evidence type="ECO:0000313" key="3">
    <source>
        <dbReference type="Proteomes" id="UP000176992"/>
    </source>
</evidence>
<reference evidence="2 3" key="1">
    <citation type="journal article" date="2016" name="Nat. Commun.">
        <title>Thousands of microbial genomes shed light on interconnected biogeochemical processes in an aquifer system.</title>
        <authorList>
            <person name="Anantharaman K."/>
            <person name="Brown C.T."/>
            <person name="Hug L.A."/>
            <person name="Sharon I."/>
            <person name="Castelle C.J."/>
            <person name="Probst A.J."/>
            <person name="Thomas B.C."/>
            <person name="Singh A."/>
            <person name="Wilkins M.J."/>
            <person name="Karaoz U."/>
            <person name="Brodie E.L."/>
            <person name="Williams K.H."/>
            <person name="Hubbard S.S."/>
            <person name="Banfield J.F."/>
        </authorList>
    </citation>
    <scope>NUCLEOTIDE SEQUENCE [LARGE SCALE GENOMIC DNA]</scope>
</reference>
<feature type="region of interest" description="Disordered" evidence="1">
    <location>
        <begin position="141"/>
        <end position="175"/>
    </location>
</feature>